<name>A0A8S1BE95_ARCPL</name>
<dbReference type="AlphaFoldDB" id="A0A8S1BE95"/>
<dbReference type="PANTHER" id="PTHR46609:SF8">
    <property type="entry name" value="YQAJ VIRAL RECOMBINASE DOMAIN-CONTAINING PROTEIN"/>
    <property type="match status" value="1"/>
</dbReference>
<dbReference type="GO" id="GO:0006281">
    <property type="term" value="P:DNA repair"/>
    <property type="evidence" value="ECO:0007669"/>
    <property type="project" value="UniProtKB-ARBA"/>
</dbReference>
<comment type="caution">
    <text evidence="7">The sequence shown here is derived from an EMBL/GenBank/DDBJ whole genome shotgun (WGS) entry which is preliminary data.</text>
</comment>
<feature type="region of interest" description="Disordered" evidence="5">
    <location>
        <begin position="663"/>
        <end position="692"/>
    </location>
</feature>
<evidence type="ECO:0000256" key="5">
    <source>
        <dbReference type="SAM" id="MobiDB-lite"/>
    </source>
</evidence>
<protein>
    <recommendedName>
        <fullName evidence="6">THAP-type domain-containing protein</fullName>
    </recommendedName>
</protein>
<keyword evidence="1" id="KW-0479">Metal-binding</keyword>
<evidence type="ECO:0000256" key="1">
    <source>
        <dbReference type="ARBA" id="ARBA00022723"/>
    </source>
</evidence>
<evidence type="ECO:0000256" key="2">
    <source>
        <dbReference type="ARBA" id="ARBA00022771"/>
    </source>
</evidence>
<dbReference type="GO" id="GO:0003677">
    <property type="term" value="F:DNA binding"/>
    <property type="evidence" value="ECO:0007669"/>
    <property type="project" value="UniProtKB-KW"/>
</dbReference>
<feature type="compositionally biased region" description="Acidic residues" evidence="5">
    <location>
        <begin position="533"/>
        <end position="551"/>
    </location>
</feature>
<dbReference type="InterPro" id="IPR049012">
    <property type="entry name" value="Mutator_transp_dom"/>
</dbReference>
<keyword evidence="3" id="KW-0862">Zinc</keyword>
<accession>A0A8S1BE95</accession>
<feature type="region of interest" description="Disordered" evidence="5">
    <location>
        <begin position="430"/>
        <end position="450"/>
    </location>
</feature>
<gene>
    <name evidence="7" type="ORF">APLA_LOCUS17307</name>
</gene>
<dbReference type="InterPro" id="IPR006612">
    <property type="entry name" value="THAP_Znf"/>
</dbReference>
<dbReference type="GO" id="GO:0008270">
    <property type="term" value="F:zinc ion binding"/>
    <property type="evidence" value="ECO:0007669"/>
    <property type="project" value="UniProtKB-KW"/>
</dbReference>
<dbReference type="SMART" id="SM00980">
    <property type="entry name" value="THAP"/>
    <property type="match status" value="1"/>
</dbReference>
<keyword evidence="4" id="KW-0238">DNA-binding</keyword>
<sequence length="692" mass="78241">MGRKDCVYRCLKKRKRDNSAALKKATEVSFVLKTSDSNTTEAKLDLNARVVSGSNITGIGLSNLNEITASMDLPTMPFRLYSKKHDAISDMWKAAAKETIVNAAKQEMEAAKSRGDINNAGIASWLPHGYRRHAKNTREVIARAGSTRKKNNFNPVDAHYGEEYERPDMEVADYERGKQLFLNNLKEQVLNRHGNERATVLQAESSLWLELRRCILTASFFDEEYFYLGATPDELCTEELVEVKYPSSLFGTDPDTALQAKNLKCFKVNSQSEIEMNKNHDWYYQVQGQLHLAKKDICVFAVWTGPDFRLKVVRVKKDDVFWQEKMLPKLTRRYDWLKAVGREDLLPTLVDYKTRQQYRICEDHFERNCIKFSKNGTVKYLFDYAFPTLKLLSKESASSSSVQENTFPTVNLPLNTSVNLNQFENVSVQEYQPSTSPTTSQQNDSQKKRKVALPEAKTIIANVYDFLQAEYENLKSYTGGSCDFSPLANIVKRTAAATRVSEATVKEILEERSSEEYARESVSRKRAKVTHDFEDEDVSTIEEDSGGESADDAQHGDGESNIDIEEHPIETLKVEIDDSEEYHSEANHGILFQIQPLSTQQLSAIHQSLPPTAPAHVTVKQEPVHDEDHEQLDAGDAVKDTTSFDVPICESTSAVHHLLRSNLEATSEPTKSVDQHMEFSTTSTSQAGRQPD</sequence>
<feature type="compositionally biased region" description="Polar residues" evidence="5">
    <location>
        <begin position="678"/>
        <end position="692"/>
    </location>
</feature>
<feature type="domain" description="THAP-type" evidence="6">
    <location>
        <begin position="296"/>
        <end position="396"/>
    </location>
</feature>
<evidence type="ECO:0000313" key="8">
    <source>
        <dbReference type="Proteomes" id="UP000494256"/>
    </source>
</evidence>
<dbReference type="EMBL" id="CADEBD010000959">
    <property type="protein sequence ID" value="CAB3261087.1"/>
    <property type="molecule type" value="Genomic_DNA"/>
</dbReference>
<feature type="compositionally biased region" description="Polar residues" evidence="5">
    <location>
        <begin position="430"/>
        <end position="444"/>
    </location>
</feature>
<feature type="region of interest" description="Disordered" evidence="5">
    <location>
        <begin position="512"/>
        <end position="567"/>
    </location>
</feature>
<proteinExistence type="predicted"/>
<evidence type="ECO:0000259" key="6">
    <source>
        <dbReference type="SMART" id="SM00980"/>
    </source>
</evidence>
<reference evidence="7 8" key="1">
    <citation type="submission" date="2020-04" db="EMBL/GenBank/DDBJ databases">
        <authorList>
            <person name="Wallbank WR R."/>
            <person name="Pardo Diaz C."/>
            <person name="Kozak K."/>
            <person name="Martin S."/>
            <person name="Jiggins C."/>
            <person name="Moest M."/>
            <person name="Warren A I."/>
            <person name="Byers J.R.P. K."/>
            <person name="Montejo-Kovacevich G."/>
            <person name="Yen C E."/>
        </authorList>
    </citation>
    <scope>NUCLEOTIDE SEQUENCE [LARGE SCALE GENOMIC DNA]</scope>
</reference>
<dbReference type="InterPro" id="IPR011335">
    <property type="entry name" value="Restrct_endonuc-II-like"/>
</dbReference>
<feature type="compositionally biased region" description="Basic and acidic residues" evidence="5">
    <location>
        <begin position="512"/>
        <end position="523"/>
    </location>
</feature>
<dbReference type="SUPFAM" id="SSF52980">
    <property type="entry name" value="Restriction endonuclease-like"/>
    <property type="match status" value="1"/>
</dbReference>
<evidence type="ECO:0000256" key="4">
    <source>
        <dbReference type="ARBA" id="ARBA00023125"/>
    </source>
</evidence>
<dbReference type="InterPro" id="IPR011604">
    <property type="entry name" value="PDDEXK-like_dom_sf"/>
</dbReference>
<dbReference type="Pfam" id="PF20700">
    <property type="entry name" value="Mutator"/>
    <property type="match status" value="1"/>
</dbReference>
<dbReference type="Pfam" id="PF05485">
    <property type="entry name" value="THAP"/>
    <property type="match status" value="1"/>
</dbReference>
<feature type="compositionally biased region" description="Basic and acidic residues" evidence="5">
    <location>
        <begin position="552"/>
        <end position="567"/>
    </location>
</feature>
<evidence type="ECO:0000256" key="3">
    <source>
        <dbReference type="ARBA" id="ARBA00022833"/>
    </source>
</evidence>
<evidence type="ECO:0000313" key="7">
    <source>
        <dbReference type="EMBL" id="CAB3261087.1"/>
    </source>
</evidence>
<dbReference type="Gene3D" id="3.90.320.10">
    <property type="match status" value="1"/>
</dbReference>
<keyword evidence="2" id="KW-0863">Zinc-finger</keyword>
<dbReference type="OrthoDB" id="10253254at2759"/>
<dbReference type="SUPFAM" id="SSF57716">
    <property type="entry name" value="Glucocorticoid receptor-like (DNA-binding domain)"/>
    <property type="match status" value="1"/>
</dbReference>
<organism evidence="7 8">
    <name type="scientific">Arctia plantaginis</name>
    <name type="common">Wood tiger moth</name>
    <name type="synonym">Phalaena plantaginis</name>
    <dbReference type="NCBI Taxonomy" id="874455"/>
    <lineage>
        <taxon>Eukaryota</taxon>
        <taxon>Metazoa</taxon>
        <taxon>Ecdysozoa</taxon>
        <taxon>Arthropoda</taxon>
        <taxon>Hexapoda</taxon>
        <taxon>Insecta</taxon>
        <taxon>Pterygota</taxon>
        <taxon>Neoptera</taxon>
        <taxon>Endopterygota</taxon>
        <taxon>Lepidoptera</taxon>
        <taxon>Glossata</taxon>
        <taxon>Ditrysia</taxon>
        <taxon>Noctuoidea</taxon>
        <taxon>Erebidae</taxon>
        <taxon>Arctiinae</taxon>
        <taxon>Arctia</taxon>
    </lineage>
</organism>
<dbReference type="Proteomes" id="UP000494256">
    <property type="component" value="Unassembled WGS sequence"/>
</dbReference>
<dbReference type="PANTHER" id="PTHR46609">
    <property type="entry name" value="EXONUCLEASE, PHAGE-TYPE/RECB, C-TERMINAL DOMAIN-CONTAINING PROTEIN"/>
    <property type="match status" value="1"/>
</dbReference>
<dbReference type="InterPro" id="IPR051703">
    <property type="entry name" value="NF-kappa-B_Signaling_Reg"/>
</dbReference>